<evidence type="ECO:0000256" key="5">
    <source>
        <dbReference type="ARBA" id="ARBA00022737"/>
    </source>
</evidence>
<dbReference type="FunFam" id="3.40.50.300:FF:000610">
    <property type="entry name" value="Multidrug resistance-associated ABC transporter"/>
    <property type="match status" value="1"/>
</dbReference>
<dbReference type="InterPro" id="IPR050173">
    <property type="entry name" value="ABC_transporter_C-like"/>
</dbReference>
<dbReference type="EMBL" id="QUTH01003698">
    <property type="protein sequence ID" value="RHZ17822.1"/>
    <property type="molecule type" value="Genomic_DNA"/>
</dbReference>
<feature type="domain" description="ABC transmembrane type-1" evidence="12">
    <location>
        <begin position="124"/>
        <end position="378"/>
    </location>
</feature>
<dbReference type="CDD" id="cd03244">
    <property type="entry name" value="ABCC_MRP_domain2"/>
    <property type="match status" value="1"/>
</dbReference>
<dbReference type="InterPro" id="IPR027417">
    <property type="entry name" value="P-loop_NTPase"/>
</dbReference>
<dbReference type="FunFam" id="1.20.1560.10:FF:000013">
    <property type="entry name" value="ABC transporter C family member 2"/>
    <property type="match status" value="1"/>
</dbReference>
<sequence>MPYEAVVSPKLVGPLSRPTLRTTWLGAATFGWASPLLSLGNHRQLSAADMSMLPPPSATVATLASSFASTYSQHGASLVRAYVATYWPRLVCIAGMQLTAAACDLYGPGYVLHQVVTSVQTTTSTGFDGSSTLWLVLSLFGLQITSAFVKAHLRYHIELTGIQFSASVRTLLFESVLHPNDASCQQTKSNAADVANLFAVDLLQLMKVTSSLTMMWITPVQITVVVVLLHQLVGWAIFVGVGVIVLILVITSCLAASFRGYQRNLLQRKDARMQIVHDLFGSIAMVKLNAWEEQFLAKVTTLRHLELVAVWKYLRTFWLLATCMLTTPVVVTVSIFAAYTLWLQKLLTVATVFATLALFRSLQDALIQLPAGLTGLIQCMVSISRIQREIRLHATTVIHDDYSSPDDDDTVRDNGDNAVTIAQGTFAWDQGDDEEPVLTDVNVVLPRGTLTVICGAVGQGKSTLCAALLGELTTSQGHVSLGYGTVGYVAQRPWIQAATLRDNVLFGAPFDRVRYHQVLHACGLTADVAAFPAGDRTEIGPKGVNLSGGQQARVSLARACYANPDMYILDAPLAAVDATVANHIFRHCFLSYMRHKTVVLVTHHPDILASPHVDRVLQVQNTNVVDITPAKPTDDAAHMEEKIPVLSNPKDDTFEGEDAFEPEGELVVAGDVAVAVEGRATGQVSKAVIHAYIQAIGGYSVLVVLFVLTVAVEAVRVVSDLWLSHWSSTTPISVAMPSNSSIASATLVTSTTKLGVYGLLIFTLCVCTMLQLFAVFVFTLRGSKRLFGEMMQGLLTAPVSFFDANPIGRLLNRLGDDVLQTDLSLPVALAPTLCETAMALSKIGTAVVITQWMGLLVLPLLFVYVKLGGYFLAPLRELNRLQKTARSPLLTAVSDGLDGAATIRAFRGQRTRVLRQHVALVDEFCATQVATAAVNQWFALRVELLSNGIVLALLIGVVVLHDSISPGLVGLVVAYGLSVPATLASLVTFWAQLEVAMIAPERLLEYIHLDKEGARHEPDDTTRGAEWPAQGHIAFENVSFQYSASGPLVLCHVSFQIQSGENVGVVGRTGAGKSSLVQTLFRMYPLTDGRILIDGVDIATVGLRHLRSRMAIVPQNPVLFRGTIRHYLDPTDAFADDAPLWRALSQVELMDRVAHDEKKLHSEVAELGNNFSAGERQLLCLARALLRQAKVVVLDEATAAIDHDTDTRLQRVVRDEFSKSTVLTIAHRLDTVLDYDRILVLDQGQVVQLDTPAALLAQRGGIFFDLVADGGPSSRSFDNASLGFTELSKQKFILQFPRCRLGLDDAFVIAQRVRGLTQFALDQFEVRALCLATKVVCSFHAWQLCDNALKSP</sequence>
<name>A0A3R6YL29_APHAT</name>
<evidence type="ECO:0000313" key="14">
    <source>
        <dbReference type="Proteomes" id="UP000285430"/>
    </source>
</evidence>
<evidence type="ECO:0000256" key="1">
    <source>
        <dbReference type="ARBA" id="ARBA00004128"/>
    </source>
</evidence>
<feature type="transmembrane region" description="Helical" evidence="10">
    <location>
        <begin position="944"/>
        <end position="961"/>
    </location>
</feature>
<dbReference type="GO" id="GO:0140359">
    <property type="term" value="F:ABC-type transporter activity"/>
    <property type="evidence" value="ECO:0007669"/>
    <property type="project" value="InterPro"/>
</dbReference>
<dbReference type="SUPFAM" id="SSF52540">
    <property type="entry name" value="P-loop containing nucleoside triphosphate hydrolases"/>
    <property type="match status" value="2"/>
</dbReference>
<dbReference type="GO" id="GO:0016887">
    <property type="term" value="F:ATP hydrolysis activity"/>
    <property type="evidence" value="ECO:0007669"/>
    <property type="project" value="InterPro"/>
</dbReference>
<dbReference type="SUPFAM" id="SSF90123">
    <property type="entry name" value="ABC transporter transmembrane region"/>
    <property type="match status" value="2"/>
</dbReference>
<evidence type="ECO:0000259" key="11">
    <source>
        <dbReference type="PROSITE" id="PS50893"/>
    </source>
</evidence>
<dbReference type="InterPro" id="IPR011527">
    <property type="entry name" value="ABC1_TM_dom"/>
</dbReference>
<gene>
    <name evidence="13" type="ORF">DYB37_004585</name>
</gene>
<feature type="transmembrane region" description="Helical" evidence="10">
    <location>
        <begin position="696"/>
        <end position="718"/>
    </location>
</feature>
<dbReference type="PANTHER" id="PTHR24223">
    <property type="entry name" value="ATP-BINDING CASSETTE SUB-FAMILY C"/>
    <property type="match status" value="1"/>
</dbReference>
<feature type="transmembrane region" description="Helical" evidence="10">
    <location>
        <begin position="235"/>
        <end position="258"/>
    </location>
</feature>
<feature type="transmembrane region" description="Helical" evidence="10">
    <location>
        <begin position="968"/>
        <end position="991"/>
    </location>
</feature>
<evidence type="ECO:0000256" key="7">
    <source>
        <dbReference type="ARBA" id="ARBA00022840"/>
    </source>
</evidence>
<proteinExistence type="inferred from homology"/>
<accession>A0A3R6YL29</accession>
<comment type="similarity">
    <text evidence="2">Belongs to the ABC transporter superfamily. ABCC family. Conjugate transporter (TC 3.A.1.208) subfamily.</text>
</comment>
<protein>
    <submittedName>
        <fullName evidence="13">Uncharacterized protein</fullName>
    </submittedName>
</protein>
<evidence type="ECO:0000256" key="3">
    <source>
        <dbReference type="ARBA" id="ARBA00022448"/>
    </source>
</evidence>
<feature type="domain" description="ABC transmembrane type-1" evidence="12">
    <location>
        <begin position="703"/>
        <end position="994"/>
    </location>
</feature>
<feature type="transmembrane region" description="Helical" evidence="10">
    <location>
        <begin position="852"/>
        <end position="873"/>
    </location>
</feature>
<feature type="transmembrane region" description="Helical" evidence="10">
    <location>
        <begin position="212"/>
        <end position="229"/>
    </location>
</feature>
<reference evidence="13 14" key="1">
    <citation type="submission" date="2018-08" db="EMBL/GenBank/DDBJ databases">
        <title>Aphanomyces genome sequencing and annotation.</title>
        <authorList>
            <person name="Minardi D."/>
            <person name="Oidtmann B."/>
            <person name="Van Der Giezen M."/>
            <person name="Studholme D.J."/>
        </authorList>
    </citation>
    <scope>NUCLEOTIDE SEQUENCE [LARGE SCALE GENOMIC DNA]</scope>
    <source>
        <strain evidence="13 14">Da</strain>
    </source>
</reference>
<dbReference type="Pfam" id="PF00664">
    <property type="entry name" value="ABC_membrane"/>
    <property type="match status" value="2"/>
</dbReference>
<keyword evidence="8 10" id="KW-1133">Transmembrane helix</keyword>
<dbReference type="CDD" id="cd03250">
    <property type="entry name" value="ABCC_MRP_domain1"/>
    <property type="match status" value="1"/>
</dbReference>
<evidence type="ECO:0000313" key="13">
    <source>
        <dbReference type="EMBL" id="RHZ17822.1"/>
    </source>
</evidence>
<dbReference type="Gene3D" id="1.20.1560.10">
    <property type="entry name" value="ABC transporter type 1, transmembrane domain"/>
    <property type="match status" value="2"/>
</dbReference>
<dbReference type="InterPro" id="IPR044726">
    <property type="entry name" value="ABCC_6TM_D2"/>
</dbReference>
<evidence type="ECO:0000256" key="10">
    <source>
        <dbReference type="SAM" id="Phobius"/>
    </source>
</evidence>
<comment type="caution">
    <text evidence="13">The sequence shown here is derived from an EMBL/GenBank/DDBJ whole genome shotgun (WGS) entry which is preliminary data.</text>
</comment>
<dbReference type="VEuPathDB" id="FungiDB:H257_08346"/>
<keyword evidence="3" id="KW-0813">Transport</keyword>
<dbReference type="PROSITE" id="PS00211">
    <property type="entry name" value="ABC_TRANSPORTER_1"/>
    <property type="match status" value="1"/>
</dbReference>
<feature type="transmembrane region" description="Helical" evidence="10">
    <location>
        <begin position="756"/>
        <end position="780"/>
    </location>
</feature>
<dbReference type="FunFam" id="3.40.50.300:FF:000997">
    <property type="entry name" value="Multidrug resistance-associated protein 1"/>
    <property type="match status" value="1"/>
</dbReference>
<evidence type="ECO:0000256" key="9">
    <source>
        <dbReference type="ARBA" id="ARBA00023136"/>
    </source>
</evidence>
<keyword evidence="6" id="KW-0547">Nucleotide-binding</keyword>
<feature type="domain" description="ABC transporter" evidence="11">
    <location>
        <begin position="1033"/>
        <end position="1268"/>
    </location>
</feature>
<evidence type="ECO:0000256" key="6">
    <source>
        <dbReference type="ARBA" id="ARBA00022741"/>
    </source>
</evidence>
<evidence type="ECO:0000256" key="8">
    <source>
        <dbReference type="ARBA" id="ARBA00022989"/>
    </source>
</evidence>
<keyword evidence="7" id="KW-0067">ATP-binding</keyword>
<feature type="transmembrane region" description="Helical" evidence="10">
    <location>
        <begin position="131"/>
        <end position="149"/>
    </location>
</feature>
<dbReference type="InterPro" id="IPR003593">
    <property type="entry name" value="AAA+_ATPase"/>
</dbReference>
<dbReference type="InterPro" id="IPR003439">
    <property type="entry name" value="ABC_transporter-like_ATP-bd"/>
</dbReference>
<dbReference type="CDD" id="cd18579">
    <property type="entry name" value="ABC_6TM_ABCC_D1"/>
    <property type="match status" value="1"/>
</dbReference>
<dbReference type="PROSITE" id="PS50929">
    <property type="entry name" value="ABC_TM1F"/>
    <property type="match status" value="2"/>
</dbReference>
<dbReference type="InterPro" id="IPR017871">
    <property type="entry name" value="ABC_transporter-like_CS"/>
</dbReference>
<dbReference type="Pfam" id="PF00005">
    <property type="entry name" value="ABC_tran"/>
    <property type="match status" value="2"/>
</dbReference>
<evidence type="ECO:0000256" key="4">
    <source>
        <dbReference type="ARBA" id="ARBA00022692"/>
    </source>
</evidence>
<keyword evidence="4 10" id="KW-0812">Transmembrane</keyword>
<dbReference type="Proteomes" id="UP000285430">
    <property type="component" value="Unassembled WGS sequence"/>
</dbReference>
<comment type="subcellular location">
    <subcellularLocation>
        <location evidence="1">Vacuole membrane</location>
        <topology evidence="1">Multi-pass membrane protein</topology>
    </subcellularLocation>
</comment>
<keyword evidence="9 10" id="KW-0472">Membrane</keyword>
<dbReference type="PROSITE" id="PS50893">
    <property type="entry name" value="ABC_TRANSPORTER_2"/>
    <property type="match status" value="2"/>
</dbReference>
<dbReference type="InterPro" id="IPR036640">
    <property type="entry name" value="ABC1_TM_sf"/>
</dbReference>
<dbReference type="InterPro" id="IPR044746">
    <property type="entry name" value="ABCC_6TM_D1"/>
</dbReference>
<dbReference type="CDD" id="cd18580">
    <property type="entry name" value="ABC_6TM_ABCC_D2"/>
    <property type="match status" value="1"/>
</dbReference>
<evidence type="ECO:0000256" key="2">
    <source>
        <dbReference type="ARBA" id="ARBA00009726"/>
    </source>
</evidence>
<dbReference type="SMART" id="SM00382">
    <property type="entry name" value="AAA"/>
    <property type="match status" value="2"/>
</dbReference>
<feature type="transmembrane region" description="Helical" evidence="10">
    <location>
        <begin position="317"/>
        <end position="336"/>
    </location>
</feature>
<dbReference type="Gene3D" id="3.40.50.300">
    <property type="entry name" value="P-loop containing nucleotide triphosphate hydrolases"/>
    <property type="match status" value="2"/>
</dbReference>
<keyword evidence="5" id="KW-0677">Repeat</keyword>
<organism evidence="13 14">
    <name type="scientific">Aphanomyces astaci</name>
    <name type="common">Crayfish plague agent</name>
    <dbReference type="NCBI Taxonomy" id="112090"/>
    <lineage>
        <taxon>Eukaryota</taxon>
        <taxon>Sar</taxon>
        <taxon>Stramenopiles</taxon>
        <taxon>Oomycota</taxon>
        <taxon>Saprolegniomycetes</taxon>
        <taxon>Saprolegniales</taxon>
        <taxon>Verrucalvaceae</taxon>
        <taxon>Aphanomyces</taxon>
    </lineage>
</organism>
<feature type="domain" description="ABC transporter" evidence="11">
    <location>
        <begin position="419"/>
        <end position="646"/>
    </location>
</feature>
<dbReference type="GO" id="GO:0005524">
    <property type="term" value="F:ATP binding"/>
    <property type="evidence" value="ECO:0007669"/>
    <property type="project" value="UniProtKB-KW"/>
</dbReference>
<evidence type="ECO:0000259" key="12">
    <source>
        <dbReference type="PROSITE" id="PS50929"/>
    </source>
</evidence>
<dbReference type="GO" id="GO:0005774">
    <property type="term" value="C:vacuolar membrane"/>
    <property type="evidence" value="ECO:0007669"/>
    <property type="project" value="UniProtKB-SubCell"/>
</dbReference>
<dbReference type="PANTHER" id="PTHR24223:SF443">
    <property type="entry name" value="MULTIDRUG-RESISTANCE LIKE PROTEIN 1, ISOFORM I"/>
    <property type="match status" value="1"/>
</dbReference>